<evidence type="ECO:0000256" key="1">
    <source>
        <dbReference type="SAM" id="MobiDB-lite"/>
    </source>
</evidence>
<proteinExistence type="predicted"/>
<dbReference type="EMBL" id="JAHYIQ010000006">
    <property type="protein sequence ID" value="KAK1131239.1"/>
    <property type="molecule type" value="Genomic_DNA"/>
</dbReference>
<accession>A0AA40G699</accession>
<comment type="caution">
    <text evidence="2">The sequence shown here is derived from an EMBL/GenBank/DDBJ whole genome shotgun (WGS) entry which is preliminary data.</text>
</comment>
<reference evidence="2" key="1">
    <citation type="submission" date="2021-10" db="EMBL/GenBank/DDBJ databases">
        <title>Melipona bicolor Genome sequencing and assembly.</title>
        <authorList>
            <person name="Araujo N.S."/>
            <person name="Arias M.C."/>
        </authorList>
    </citation>
    <scope>NUCLEOTIDE SEQUENCE</scope>
    <source>
        <strain evidence="2">USP_2M_L1-L4_2017</strain>
        <tissue evidence="2">Whole body</tissue>
    </source>
</reference>
<protein>
    <submittedName>
        <fullName evidence="2">Uncharacterized protein</fullName>
    </submittedName>
</protein>
<dbReference type="Proteomes" id="UP001177670">
    <property type="component" value="Unassembled WGS sequence"/>
</dbReference>
<keyword evidence="3" id="KW-1185">Reference proteome</keyword>
<feature type="region of interest" description="Disordered" evidence="1">
    <location>
        <begin position="65"/>
        <end position="84"/>
    </location>
</feature>
<organism evidence="2 3">
    <name type="scientific">Melipona bicolor</name>
    <dbReference type="NCBI Taxonomy" id="60889"/>
    <lineage>
        <taxon>Eukaryota</taxon>
        <taxon>Metazoa</taxon>
        <taxon>Ecdysozoa</taxon>
        <taxon>Arthropoda</taxon>
        <taxon>Hexapoda</taxon>
        <taxon>Insecta</taxon>
        <taxon>Pterygota</taxon>
        <taxon>Neoptera</taxon>
        <taxon>Endopterygota</taxon>
        <taxon>Hymenoptera</taxon>
        <taxon>Apocrita</taxon>
        <taxon>Aculeata</taxon>
        <taxon>Apoidea</taxon>
        <taxon>Anthophila</taxon>
        <taxon>Apidae</taxon>
        <taxon>Melipona</taxon>
    </lineage>
</organism>
<sequence>MSRSFLVDSLIGNNSPPAYPLPYYGNQLPSYMFNFFNLGLGYQPIRPVPRPPAMPVPVSISPPALGSMRPVPGQSPPSPLNTSVSRLSGKYFPRRFLKQNSTKQNFFRRSSILSQNIPRNVRC</sequence>
<dbReference type="AlphaFoldDB" id="A0AA40G699"/>
<gene>
    <name evidence="2" type="ORF">K0M31_017528</name>
</gene>
<evidence type="ECO:0000313" key="3">
    <source>
        <dbReference type="Proteomes" id="UP001177670"/>
    </source>
</evidence>
<evidence type="ECO:0000313" key="2">
    <source>
        <dbReference type="EMBL" id="KAK1131239.1"/>
    </source>
</evidence>
<name>A0AA40G699_9HYME</name>